<keyword evidence="2" id="KW-1185">Reference proteome</keyword>
<organism evidence="1 2">
    <name type="scientific">Hyalomma asiaticum</name>
    <name type="common">Tick</name>
    <dbReference type="NCBI Taxonomy" id="266040"/>
    <lineage>
        <taxon>Eukaryota</taxon>
        <taxon>Metazoa</taxon>
        <taxon>Ecdysozoa</taxon>
        <taxon>Arthropoda</taxon>
        <taxon>Chelicerata</taxon>
        <taxon>Arachnida</taxon>
        <taxon>Acari</taxon>
        <taxon>Parasitiformes</taxon>
        <taxon>Ixodida</taxon>
        <taxon>Ixodoidea</taxon>
        <taxon>Ixodidae</taxon>
        <taxon>Hyalomminae</taxon>
        <taxon>Hyalomma</taxon>
    </lineage>
</organism>
<evidence type="ECO:0000313" key="2">
    <source>
        <dbReference type="Proteomes" id="UP000821845"/>
    </source>
</evidence>
<dbReference type="EMBL" id="CM023485">
    <property type="protein sequence ID" value="KAH6930493.1"/>
    <property type="molecule type" value="Genomic_DNA"/>
</dbReference>
<sequence length="200" mass="21397">MASSLARGRPAALDNGTGCNPAWKGFGPENTAAQEGSHYLVIDRRPASSSWPPSLLSSPGSFASAAPRARAGFGWLSESACLGLGVLEEKSVRRRLWARSTALIVRAARVVVRVTYTASARTEVALRFGRPRCVPCSDLCCTAQAGLQKCGERRRISNRPGASDQRFASSREPRASRPQVPASPVPAAEQTIVRAWVKVP</sequence>
<evidence type="ECO:0000313" key="1">
    <source>
        <dbReference type="EMBL" id="KAH6930493.1"/>
    </source>
</evidence>
<comment type="caution">
    <text evidence="1">The sequence shown here is derived from an EMBL/GenBank/DDBJ whole genome shotgun (WGS) entry which is preliminary data.</text>
</comment>
<proteinExistence type="predicted"/>
<gene>
    <name evidence="1" type="ORF">HPB50_014087</name>
</gene>
<protein>
    <submittedName>
        <fullName evidence="1">Uncharacterized protein</fullName>
    </submittedName>
</protein>
<name>A0ACB7S6J4_HYAAI</name>
<accession>A0ACB7S6J4</accession>
<reference evidence="1" key="1">
    <citation type="submission" date="2020-05" db="EMBL/GenBank/DDBJ databases">
        <title>Large-scale comparative analyses of tick genomes elucidate their genetic diversity and vector capacities.</title>
        <authorList>
            <person name="Jia N."/>
            <person name="Wang J."/>
            <person name="Shi W."/>
            <person name="Du L."/>
            <person name="Sun Y."/>
            <person name="Zhan W."/>
            <person name="Jiang J."/>
            <person name="Wang Q."/>
            <person name="Zhang B."/>
            <person name="Ji P."/>
            <person name="Sakyi L.B."/>
            <person name="Cui X."/>
            <person name="Yuan T."/>
            <person name="Jiang B."/>
            <person name="Yang W."/>
            <person name="Lam T.T.-Y."/>
            <person name="Chang Q."/>
            <person name="Ding S."/>
            <person name="Wang X."/>
            <person name="Zhu J."/>
            <person name="Ruan X."/>
            <person name="Zhao L."/>
            <person name="Wei J."/>
            <person name="Que T."/>
            <person name="Du C."/>
            <person name="Cheng J."/>
            <person name="Dai P."/>
            <person name="Han X."/>
            <person name="Huang E."/>
            <person name="Gao Y."/>
            <person name="Liu J."/>
            <person name="Shao H."/>
            <person name="Ye R."/>
            <person name="Li L."/>
            <person name="Wei W."/>
            <person name="Wang X."/>
            <person name="Wang C."/>
            <person name="Yang T."/>
            <person name="Huo Q."/>
            <person name="Li W."/>
            <person name="Guo W."/>
            <person name="Chen H."/>
            <person name="Zhou L."/>
            <person name="Ni X."/>
            <person name="Tian J."/>
            <person name="Zhou Y."/>
            <person name="Sheng Y."/>
            <person name="Liu T."/>
            <person name="Pan Y."/>
            <person name="Xia L."/>
            <person name="Li J."/>
            <person name="Zhao F."/>
            <person name="Cao W."/>
        </authorList>
    </citation>
    <scope>NUCLEOTIDE SEQUENCE</scope>
    <source>
        <strain evidence="1">Hyas-2018</strain>
    </source>
</reference>
<dbReference type="Proteomes" id="UP000821845">
    <property type="component" value="Chromosome 5"/>
</dbReference>